<gene>
    <name evidence="3" type="ORF">OHC33_009253</name>
</gene>
<dbReference type="InterPro" id="IPR025340">
    <property type="entry name" value="DUF4246"/>
</dbReference>
<evidence type="ECO:0000313" key="3">
    <source>
        <dbReference type="EMBL" id="KAK5949656.1"/>
    </source>
</evidence>
<proteinExistence type="predicted"/>
<dbReference type="Pfam" id="PF14033">
    <property type="entry name" value="DUF4246"/>
    <property type="match status" value="1"/>
</dbReference>
<keyword evidence="4" id="KW-1185">Reference proteome</keyword>
<sequence>MLLCRATSIQVGANAFLSSLHSDRLTHQGFGLGDTLHKRFLSTNTAAPFATADNYQNNDAKKGPLRVPGHGLPVDFEIFEGTGIDTIIGGFSHGFSQWIQHRRNTIKELTMIRIMDALTDKPHWHQKVFDEQIMTKWKLEGMRSSKLMITEKTWEWMVKELRWKARRYAEQGFTTSLETGTVIVKADGKHVGEDLREELKRAVQPLLQVDEAKKDWHPGSEGMVLNLVHPSLYAFVYGRTPVLVDTNVDLGAHTTSIGQRTTTLSADAADIDDDGLRPNTSGEHIYSNRDRWSTKFQWLPCEVAFTGDDGVDVKITSYINNLHPIQHSALYSVVAKMISKSIQPWNEVLGKYQEHYCGFRTWQDGEISQFPDDIPDYELLLCLMNEDGDDLEENRRFVEDYLTEPDNPMYMPAEHGDHPEYRFGPHGKPFPLEGKWWKKNPDLEMALYDKWERVRITEHPESDLSKFDAWAASKPYSTAHHKPAELRGGIENAFREDGLQVIVKLSSIELRPEKPDYTGGSWHLEGKMNEHIVATSIYYYDVDNVTESRLTFRQEAQLDMMDIEYDASNHGPIDDVYSVRNLNDCPGVQLVGSVATKQGRLLVFPNTLQHRVEPFSLVDRTRPGHRRFLVVWLVDPHYRVLSTRNVPPQQKEWWVGFNGKDSASSETAGQEDAYDYKSWTMSREEAKRFRLELMAERTNVMKSVEGSYENYNFCEH</sequence>
<dbReference type="InterPro" id="IPR049207">
    <property type="entry name" value="DUF4246_N"/>
</dbReference>
<dbReference type="InterPro" id="IPR049192">
    <property type="entry name" value="DUF4246_C"/>
</dbReference>
<dbReference type="PANTHER" id="PTHR33119">
    <property type="entry name" value="IFI3P"/>
    <property type="match status" value="1"/>
</dbReference>
<dbReference type="EMBL" id="JAKLMC020000033">
    <property type="protein sequence ID" value="KAK5949656.1"/>
    <property type="molecule type" value="Genomic_DNA"/>
</dbReference>
<dbReference type="Pfam" id="PF21666">
    <property type="entry name" value="DUF4246_N"/>
    <property type="match status" value="1"/>
</dbReference>
<evidence type="ECO:0000259" key="1">
    <source>
        <dbReference type="Pfam" id="PF14033"/>
    </source>
</evidence>
<dbReference type="AlphaFoldDB" id="A0AAN8I4Y5"/>
<accession>A0AAN8I4Y5</accession>
<name>A0AAN8I4Y5_9EURO</name>
<dbReference type="PANTHER" id="PTHR33119:SF1">
    <property type="entry name" value="FE2OG DIOXYGENASE DOMAIN-CONTAINING PROTEIN"/>
    <property type="match status" value="1"/>
</dbReference>
<reference evidence="3 4" key="1">
    <citation type="submission" date="2022-12" db="EMBL/GenBank/DDBJ databases">
        <title>Genomic features and morphological characterization of a novel Knufia sp. strain isolated from spacecraft assembly facility.</title>
        <authorList>
            <person name="Teixeira M."/>
            <person name="Chander A.M."/>
            <person name="Stajich J.E."/>
            <person name="Venkateswaran K."/>
        </authorList>
    </citation>
    <scope>NUCLEOTIDE SEQUENCE [LARGE SCALE GENOMIC DNA]</scope>
    <source>
        <strain evidence="3 4">FJI-L2-BK-P2</strain>
    </source>
</reference>
<comment type="caution">
    <text evidence="3">The sequence shown here is derived from an EMBL/GenBank/DDBJ whole genome shotgun (WGS) entry which is preliminary data.</text>
</comment>
<organism evidence="3 4">
    <name type="scientific">Knufia fluminis</name>
    <dbReference type="NCBI Taxonomy" id="191047"/>
    <lineage>
        <taxon>Eukaryota</taxon>
        <taxon>Fungi</taxon>
        <taxon>Dikarya</taxon>
        <taxon>Ascomycota</taxon>
        <taxon>Pezizomycotina</taxon>
        <taxon>Eurotiomycetes</taxon>
        <taxon>Chaetothyriomycetidae</taxon>
        <taxon>Chaetothyriales</taxon>
        <taxon>Trichomeriaceae</taxon>
        <taxon>Knufia</taxon>
    </lineage>
</organism>
<protein>
    <submittedName>
        <fullName evidence="3">Uncharacterized protein</fullName>
    </submittedName>
</protein>
<evidence type="ECO:0000259" key="2">
    <source>
        <dbReference type="Pfam" id="PF21666"/>
    </source>
</evidence>
<feature type="domain" description="DUF4246" evidence="1">
    <location>
        <begin position="151"/>
        <end position="654"/>
    </location>
</feature>
<dbReference type="Proteomes" id="UP001316803">
    <property type="component" value="Unassembled WGS sequence"/>
</dbReference>
<evidence type="ECO:0000313" key="4">
    <source>
        <dbReference type="Proteomes" id="UP001316803"/>
    </source>
</evidence>
<feature type="domain" description="DUF4246" evidence="2">
    <location>
        <begin position="67"/>
        <end position="140"/>
    </location>
</feature>